<keyword evidence="11" id="KW-1208">Phospholipid metabolism</keyword>
<evidence type="ECO:0000256" key="4">
    <source>
        <dbReference type="ARBA" id="ARBA00022723"/>
    </source>
</evidence>
<evidence type="ECO:0000256" key="5">
    <source>
        <dbReference type="ARBA" id="ARBA00022741"/>
    </source>
</evidence>
<evidence type="ECO:0000256" key="11">
    <source>
        <dbReference type="ARBA" id="ARBA00023264"/>
    </source>
</evidence>
<dbReference type="Pfam" id="PF00781">
    <property type="entry name" value="DAGK_cat"/>
    <property type="match status" value="1"/>
</dbReference>
<dbReference type="Gene3D" id="3.40.50.10330">
    <property type="entry name" value="Probable inorganic polyphosphate/atp-NAD kinase, domain 1"/>
    <property type="match status" value="1"/>
</dbReference>
<dbReference type="GO" id="GO:0046872">
    <property type="term" value="F:metal ion binding"/>
    <property type="evidence" value="ECO:0007669"/>
    <property type="project" value="UniProtKB-KW"/>
</dbReference>
<keyword evidence="3 13" id="KW-0808">Transferase</keyword>
<evidence type="ECO:0000256" key="9">
    <source>
        <dbReference type="ARBA" id="ARBA00023098"/>
    </source>
</evidence>
<name>A0A7X3LRH9_9HYPH</name>
<dbReference type="GO" id="GO:0005524">
    <property type="term" value="F:ATP binding"/>
    <property type="evidence" value="ECO:0007669"/>
    <property type="project" value="UniProtKB-KW"/>
</dbReference>
<dbReference type="GO" id="GO:0005886">
    <property type="term" value="C:plasma membrane"/>
    <property type="evidence" value="ECO:0007669"/>
    <property type="project" value="TreeGrafter"/>
</dbReference>
<evidence type="ECO:0000256" key="7">
    <source>
        <dbReference type="ARBA" id="ARBA00022840"/>
    </source>
</evidence>
<comment type="cofactor">
    <cofactor evidence="1">
        <name>Mg(2+)</name>
        <dbReference type="ChEBI" id="CHEBI:18420"/>
    </cofactor>
</comment>
<evidence type="ECO:0000313" key="14">
    <source>
        <dbReference type="Proteomes" id="UP000433101"/>
    </source>
</evidence>
<proteinExistence type="predicted"/>
<keyword evidence="2" id="KW-0444">Lipid biosynthesis</keyword>
<comment type="caution">
    <text evidence="13">The sequence shown here is derived from an EMBL/GenBank/DDBJ whole genome shotgun (WGS) entry which is preliminary data.</text>
</comment>
<dbReference type="SUPFAM" id="SSF111331">
    <property type="entry name" value="NAD kinase/diacylglycerol kinase-like"/>
    <property type="match status" value="1"/>
</dbReference>
<dbReference type="InterPro" id="IPR017438">
    <property type="entry name" value="ATP-NAD_kinase_N"/>
</dbReference>
<keyword evidence="10" id="KW-0594">Phospholipid biosynthesis</keyword>
<keyword evidence="14" id="KW-1185">Reference proteome</keyword>
<dbReference type="PANTHER" id="PTHR12358:SF106">
    <property type="entry name" value="LIPID KINASE YEGS"/>
    <property type="match status" value="1"/>
</dbReference>
<reference evidence="13 14" key="1">
    <citation type="submission" date="2019-12" db="EMBL/GenBank/DDBJ databases">
        <authorList>
            <person name="Li M."/>
        </authorList>
    </citation>
    <scope>NUCLEOTIDE SEQUENCE [LARGE SCALE GENOMIC DNA]</scope>
    <source>
        <strain evidence="13 14">GBMRC 2046</strain>
    </source>
</reference>
<dbReference type="GO" id="GO:0008654">
    <property type="term" value="P:phospholipid biosynthetic process"/>
    <property type="evidence" value="ECO:0007669"/>
    <property type="project" value="UniProtKB-KW"/>
</dbReference>
<protein>
    <submittedName>
        <fullName evidence="13">Lipid kinase YegS</fullName>
        <ecNumber evidence="13">2.7.1.-</ecNumber>
    </submittedName>
</protein>
<dbReference type="Proteomes" id="UP000433101">
    <property type="component" value="Unassembled WGS sequence"/>
</dbReference>
<dbReference type="SMART" id="SM00046">
    <property type="entry name" value="DAGKc"/>
    <property type="match status" value="1"/>
</dbReference>
<dbReference type="NCBIfam" id="NF009602">
    <property type="entry name" value="PRK13054.1"/>
    <property type="match status" value="1"/>
</dbReference>
<feature type="domain" description="DAGKc" evidence="12">
    <location>
        <begin position="61"/>
        <end position="197"/>
    </location>
</feature>
<evidence type="ECO:0000259" key="12">
    <source>
        <dbReference type="PROSITE" id="PS50146"/>
    </source>
</evidence>
<organism evidence="13 14">
    <name type="scientific">Stappia sediminis</name>
    <dbReference type="NCBI Taxonomy" id="2692190"/>
    <lineage>
        <taxon>Bacteria</taxon>
        <taxon>Pseudomonadati</taxon>
        <taxon>Pseudomonadota</taxon>
        <taxon>Alphaproteobacteria</taxon>
        <taxon>Hyphomicrobiales</taxon>
        <taxon>Stappiaceae</taxon>
        <taxon>Stappia</taxon>
    </lineage>
</organism>
<sequence>MGPDPRYFSVRTAAGNLQPVRCAGPRPDFISGRAPVFPLCATFRHHVLLPGFPASGVIALAASRRLFLILNGKAAQREDVRGAIAAVRERGNHVQVRVTFEDGDSERYAKEGMRLAREGEIDVIVAGGGDGTLNQVVNASLVEDSSPKCSFGLLPLGTANDFAHGAGLPAADPWAALALCAEGDATSIDVGEVENRVFVNLLTGGTGSRITVETDPAMKKLMGGAAYIFTGIGRLHDLQPCRGEFKADGFAWKGEFLAMAIGNGRMAGGGIELCPDAKVDDGMLDLMVVPFLSRETLGETLRTIAQNGLGELANTVVRAKADRFEIQCDDELFVNLDGEPDSGRSFDIRVRPKALRFHLPE</sequence>
<dbReference type="InterPro" id="IPR050187">
    <property type="entry name" value="Lipid_Phosphate_FormReg"/>
</dbReference>
<evidence type="ECO:0000256" key="2">
    <source>
        <dbReference type="ARBA" id="ARBA00022516"/>
    </source>
</evidence>
<dbReference type="EC" id="2.7.1.-" evidence="13"/>
<dbReference type="EMBL" id="WUMV01000001">
    <property type="protein sequence ID" value="MXN63761.1"/>
    <property type="molecule type" value="Genomic_DNA"/>
</dbReference>
<dbReference type="AlphaFoldDB" id="A0A7X3LRH9"/>
<evidence type="ECO:0000256" key="8">
    <source>
        <dbReference type="ARBA" id="ARBA00022842"/>
    </source>
</evidence>
<evidence type="ECO:0000256" key="6">
    <source>
        <dbReference type="ARBA" id="ARBA00022777"/>
    </source>
</evidence>
<dbReference type="InterPro" id="IPR016064">
    <property type="entry name" value="NAD/diacylglycerol_kinase_sf"/>
</dbReference>
<gene>
    <name evidence="13" type="primary">yegS</name>
    <name evidence="13" type="ORF">GR183_02490</name>
</gene>
<dbReference type="InterPro" id="IPR001206">
    <property type="entry name" value="Diacylglycerol_kinase_cat_dom"/>
</dbReference>
<dbReference type="InterPro" id="IPR005218">
    <property type="entry name" value="Diacylglycerol/lipid_kinase"/>
</dbReference>
<accession>A0A7X3LRH9</accession>
<dbReference type="InterPro" id="IPR045540">
    <property type="entry name" value="YegS/DAGK_C"/>
</dbReference>
<keyword evidence="5" id="KW-0547">Nucleotide-binding</keyword>
<keyword evidence="7" id="KW-0067">ATP-binding</keyword>
<keyword evidence="8" id="KW-0460">Magnesium</keyword>
<dbReference type="Pfam" id="PF19279">
    <property type="entry name" value="YegS_C"/>
    <property type="match status" value="1"/>
</dbReference>
<evidence type="ECO:0000256" key="1">
    <source>
        <dbReference type="ARBA" id="ARBA00001946"/>
    </source>
</evidence>
<dbReference type="GO" id="GO:0016301">
    <property type="term" value="F:kinase activity"/>
    <property type="evidence" value="ECO:0007669"/>
    <property type="project" value="UniProtKB-KW"/>
</dbReference>
<evidence type="ECO:0000256" key="10">
    <source>
        <dbReference type="ARBA" id="ARBA00023209"/>
    </source>
</evidence>
<evidence type="ECO:0000256" key="3">
    <source>
        <dbReference type="ARBA" id="ARBA00022679"/>
    </source>
</evidence>
<keyword evidence="6 13" id="KW-0418">Kinase</keyword>
<keyword evidence="4" id="KW-0479">Metal-binding</keyword>
<dbReference type="Gene3D" id="2.60.200.40">
    <property type="match status" value="1"/>
</dbReference>
<dbReference type="NCBIfam" id="TIGR00147">
    <property type="entry name" value="YegS/Rv2252/BmrU family lipid kinase"/>
    <property type="match status" value="1"/>
</dbReference>
<keyword evidence="9" id="KW-0443">Lipid metabolism</keyword>
<evidence type="ECO:0000313" key="13">
    <source>
        <dbReference type="EMBL" id="MXN63761.1"/>
    </source>
</evidence>
<dbReference type="PANTHER" id="PTHR12358">
    <property type="entry name" value="SPHINGOSINE KINASE"/>
    <property type="match status" value="1"/>
</dbReference>
<dbReference type="PROSITE" id="PS50146">
    <property type="entry name" value="DAGK"/>
    <property type="match status" value="1"/>
</dbReference>